<evidence type="ECO:0000256" key="5">
    <source>
        <dbReference type="SAM" id="Phobius"/>
    </source>
</evidence>
<dbReference type="PANTHER" id="PTHR46561:SF15">
    <property type="entry name" value="G_PROTEIN_RECEP_F1_2 DOMAIN-CONTAINING PROTEIN"/>
    <property type="match status" value="1"/>
</dbReference>
<dbReference type="Gene3D" id="1.20.1070.10">
    <property type="entry name" value="Rhodopsin 7-helix transmembrane proteins"/>
    <property type="match status" value="1"/>
</dbReference>
<dbReference type="EMBL" id="JAKKPZ010000148">
    <property type="protein sequence ID" value="KAI1700342.1"/>
    <property type="molecule type" value="Genomic_DNA"/>
</dbReference>
<evidence type="ECO:0000256" key="4">
    <source>
        <dbReference type="ARBA" id="ARBA00023136"/>
    </source>
</evidence>
<evidence type="ECO:0000256" key="2">
    <source>
        <dbReference type="ARBA" id="ARBA00022692"/>
    </source>
</evidence>
<evidence type="ECO:0000256" key="3">
    <source>
        <dbReference type="ARBA" id="ARBA00022989"/>
    </source>
</evidence>
<protein>
    <submittedName>
        <fullName evidence="6">Serpentine type 7TM GPCR receptor class ab chemoreceptor domain-containing protein</fullName>
    </submittedName>
</protein>
<dbReference type="InterPro" id="IPR053286">
    <property type="entry name" value="Nematode_rcpt-like_srab"/>
</dbReference>
<evidence type="ECO:0000313" key="7">
    <source>
        <dbReference type="Proteomes" id="UP001201812"/>
    </source>
</evidence>
<dbReference type="AlphaFoldDB" id="A0AAD4MPR8"/>
<keyword evidence="3 5" id="KW-1133">Transmembrane helix</keyword>
<comment type="subcellular location">
    <subcellularLocation>
        <location evidence="1">Membrane</location>
        <topology evidence="1">Multi-pass membrane protein</topology>
    </subcellularLocation>
</comment>
<organism evidence="6 7">
    <name type="scientific">Ditylenchus destructor</name>
    <dbReference type="NCBI Taxonomy" id="166010"/>
    <lineage>
        <taxon>Eukaryota</taxon>
        <taxon>Metazoa</taxon>
        <taxon>Ecdysozoa</taxon>
        <taxon>Nematoda</taxon>
        <taxon>Chromadorea</taxon>
        <taxon>Rhabditida</taxon>
        <taxon>Tylenchina</taxon>
        <taxon>Tylenchomorpha</taxon>
        <taxon>Sphaerularioidea</taxon>
        <taxon>Anguinidae</taxon>
        <taxon>Anguininae</taxon>
        <taxon>Ditylenchus</taxon>
    </lineage>
</organism>
<dbReference type="Proteomes" id="UP001201812">
    <property type="component" value="Unassembled WGS sequence"/>
</dbReference>
<name>A0AAD4MPR8_9BILA</name>
<keyword evidence="2 5" id="KW-0812">Transmembrane</keyword>
<sequence>MTYPFTNVCDRLWHTPLLFTLRLAFVVSLNGVNASLFVLSIERLICICRISNYEKSSKPVTVAVILMLITLLLSILFSLLYMQGVEWNEGMVTTSVRNATNAASYQIMLVYYLIVELSSVFLFVFIHYWSLSYRKRIRGFKSMSQRLGTTHIAKYKSLSVKFQIEETLRMTHIFLPIVVVKLVTNVFTNISSMVINAVSCKRYFAVVTNSELQSSLV</sequence>
<feature type="transmembrane region" description="Helical" evidence="5">
    <location>
        <begin position="109"/>
        <end position="131"/>
    </location>
</feature>
<evidence type="ECO:0000313" key="6">
    <source>
        <dbReference type="EMBL" id="KAI1700342.1"/>
    </source>
</evidence>
<proteinExistence type="predicted"/>
<keyword evidence="7" id="KW-1185">Reference proteome</keyword>
<evidence type="ECO:0000256" key="1">
    <source>
        <dbReference type="ARBA" id="ARBA00004141"/>
    </source>
</evidence>
<dbReference type="PANTHER" id="PTHR46561">
    <property type="entry name" value="SERPENTINE RECEPTOR, CLASS AB (CLASS A-LIKE)-RELATED"/>
    <property type="match status" value="1"/>
</dbReference>
<dbReference type="GO" id="GO:0016020">
    <property type="term" value="C:membrane"/>
    <property type="evidence" value="ECO:0007669"/>
    <property type="project" value="UniProtKB-SubCell"/>
</dbReference>
<reference evidence="6" key="1">
    <citation type="submission" date="2022-01" db="EMBL/GenBank/DDBJ databases">
        <title>Genome Sequence Resource for Two Populations of Ditylenchus destructor, the Migratory Endoparasitic Phytonematode.</title>
        <authorList>
            <person name="Zhang H."/>
            <person name="Lin R."/>
            <person name="Xie B."/>
        </authorList>
    </citation>
    <scope>NUCLEOTIDE SEQUENCE</scope>
    <source>
        <strain evidence="6">BazhouSP</strain>
    </source>
</reference>
<feature type="transmembrane region" description="Helical" evidence="5">
    <location>
        <begin position="20"/>
        <end position="39"/>
    </location>
</feature>
<feature type="transmembrane region" description="Helical" evidence="5">
    <location>
        <begin position="60"/>
        <end position="82"/>
    </location>
</feature>
<dbReference type="InterPro" id="IPR019408">
    <property type="entry name" value="7TM_GPCR_serpentine_rcpt_Srab"/>
</dbReference>
<keyword evidence="6" id="KW-0675">Receptor</keyword>
<comment type="caution">
    <text evidence="6">The sequence shown here is derived from an EMBL/GenBank/DDBJ whole genome shotgun (WGS) entry which is preliminary data.</text>
</comment>
<gene>
    <name evidence="6" type="ORF">DdX_16769</name>
</gene>
<keyword evidence="4 5" id="KW-0472">Membrane</keyword>
<accession>A0AAD4MPR8</accession>
<dbReference type="Pfam" id="PF10292">
    <property type="entry name" value="7TM_GPCR_Srab"/>
    <property type="match status" value="1"/>
</dbReference>